<sequence length="293" mass="33596">MSSQDGSEPSSYDSEHYGDVARAGFTRMYVLTYSSLSPLDQYRDYRSERLHDEADDEERKMDEKPGDGDRQRRYDTLEAAFEDDDGEVSGVERFQLLYASGRHYFHGVIPMPDELFGADGSDDSDSNDDDEGKTDHSRQRRVPRAPLEDRISIADLPLLLPHFQSHQDGLTTIEQVTDFRQELRDVIYQMEEVGEFMVEELSKEKLVARIEDGAKEFHWMVSPENPTFFELQTYRRANESLADAGVVLVVMKIVVRGVLLDVIFHKDSYFATLRDNSDELALEDTFVPNVEGD</sequence>
<protein>
    <submittedName>
        <fullName evidence="2">Uncharacterized protein</fullName>
    </submittedName>
</protein>
<feature type="compositionally biased region" description="Acidic residues" evidence="1">
    <location>
        <begin position="120"/>
        <end position="132"/>
    </location>
</feature>
<evidence type="ECO:0000313" key="3">
    <source>
        <dbReference type="Proteomes" id="UP001209570"/>
    </source>
</evidence>
<proteinExistence type="predicted"/>
<evidence type="ECO:0000256" key="1">
    <source>
        <dbReference type="SAM" id="MobiDB-lite"/>
    </source>
</evidence>
<feature type="region of interest" description="Disordered" evidence="1">
    <location>
        <begin position="115"/>
        <end position="146"/>
    </location>
</feature>
<gene>
    <name evidence="2" type="ORF">P43SY_004651</name>
</gene>
<name>A0AAD5LUY1_PYTIN</name>
<comment type="caution">
    <text evidence="2">The sequence shown here is derived from an EMBL/GenBank/DDBJ whole genome shotgun (WGS) entry which is preliminary data.</text>
</comment>
<dbReference type="EMBL" id="JAKCXM010000537">
    <property type="protein sequence ID" value="KAJ0393052.1"/>
    <property type="molecule type" value="Genomic_DNA"/>
</dbReference>
<feature type="region of interest" description="Disordered" evidence="1">
    <location>
        <begin position="41"/>
        <end position="73"/>
    </location>
</feature>
<accession>A0AAD5LUY1</accession>
<reference evidence="2" key="1">
    <citation type="submission" date="2021-12" db="EMBL/GenBank/DDBJ databases">
        <title>Prjna785345.</title>
        <authorList>
            <person name="Rujirawat T."/>
            <person name="Krajaejun T."/>
        </authorList>
    </citation>
    <scope>NUCLEOTIDE SEQUENCE</scope>
    <source>
        <strain evidence="2">Pi057C3</strain>
    </source>
</reference>
<dbReference type="AlphaFoldDB" id="A0AAD5LUY1"/>
<keyword evidence="3" id="KW-1185">Reference proteome</keyword>
<dbReference type="Proteomes" id="UP001209570">
    <property type="component" value="Unassembled WGS sequence"/>
</dbReference>
<evidence type="ECO:0000313" key="2">
    <source>
        <dbReference type="EMBL" id="KAJ0393052.1"/>
    </source>
</evidence>
<organism evidence="2 3">
    <name type="scientific">Pythium insidiosum</name>
    <name type="common">Pythiosis disease agent</name>
    <dbReference type="NCBI Taxonomy" id="114742"/>
    <lineage>
        <taxon>Eukaryota</taxon>
        <taxon>Sar</taxon>
        <taxon>Stramenopiles</taxon>
        <taxon>Oomycota</taxon>
        <taxon>Peronosporomycetes</taxon>
        <taxon>Pythiales</taxon>
        <taxon>Pythiaceae</taxon>
        <taxon>Pythium</taxon>
    </lineage>
</organism>